<dbReference type="OrthoDB" id="9807403at2"/>
<dbReference type="AlphaFoldDB" id="A0A4Q2T3Y3"/>
<sequence>MDAPADILPERDTSPEDAISQFLGSLAKPSRILVAISGGSDSTGLLLALHRRIAAGDQPHTLFAATIDHALRPDSADEAARVAEFCRDLGIPHETRRWLGEKPATGISATAREARYRLLADIAVERHADLVVTGHTVDDQAETITMRTARAPSPHGLAGMAPATLYDRRLWIVRPFLSVRRAAIRAFLTRNGLGWIDDPSNVNPGYERVRTRMALSQAAPDVDRTAATRRIRLSAEAANLLRATATVRHGTIIRLAPEAFDAEPEVLRHALAFLLAVLGGRSYLPAGEQMDRVTALALAPGHGRTTAARTLCWKRTDGFYLMRENRNLPEVTIAPGRTALWDDRFLVTNGGEEEIRIGPGPDLPAGDDDRPVPRLLARHRARVLPHVISPERGVPVAAAEVEAVSVEPVLAPFDHFLPVFDLAAADVLAALFGRSLYPVAPI</sequence>
<comment type="similarity">
    <text evidence="6">Belongs to the tRNA(Ile)-lysidine synthase family.</text>
</comment>
<keyword evidence="1 6" id="KW-0436">Ligase</keyword>
<accession>A0A4Q2T3Y3</accession>
<keyword evidence="6" id="KW-0963">Cytoplasm</keyword>
<evidence type="ECO:0000256" key="2">
    <source>
        <dbReference type="ARBA" id="ARBA00022694"/>
    </source>
</evidence>
<comment type="domain">
    <text evidence="6">The N-terminal region contains the highly conserved SGGXDS motif, predicted to be a P-loop motif involved in ATP binding.</text>
</comment>
<evidence type="ECO:0000256" key="5">
    <source>
        <dbReference type="ARBA" id="ARBA00048539"/>
    </source>
</evidence>
<evidence type="ECO:0000313" key="9">
    <source>
        <dbReference type="Proteomes" id="UP000291088"/>
    </source>
</evidence>
<evidence type="ECO:0000256" key="6">
    <source>
        <dbReference type="HAMAP-Rule" id="MF_01161"/>
    </source>
</evidence>
<keyword evidence="2 6" id="KW-0819">tRNA processing</keyword>
<dbReference type="GO" id="GO:0006400">
    <property type="term" value="P:tRNA modification"/>
    <property type="evidence" value="ECO:0007669"/>
    <property type="project" value="UniProtKB-UniRule"/>
</dbReference>
<evidence type="ECO:0000256" key="4">
    <source>
        <dbReference type="ARBA" id="ARBA00022840"/>
    </source>
</evidence>
<evidence type="ECO:0000313" key="8">
    <source>
        <dbReference type="EMBL" id="RYC11644.1"/>
    </source>
</evidence>
<dbReference type="CDD" id="cd01992">
    <property type="entry name" value="TilS_N"/>
    <property type="match status" value="1"/>
</dbReference>
<dbReference type="InterPro" id="IPR011063">
    <property type="entry name" value="TilS/TtcA_N"/>
</dbReference>
<evidence type="ECO:0000256" key="3">
    <source>
        <dbReference type="ARBA" id="ARBA00022741"/>
    </source>
</evidence>
<gene>
    <name evidence="6 8" type="primary">tilS</name>
    <name evidence="8" type="ORF">EUU22_11220</name>
</gene>
<keyword evidence="3 6" id="KW-0547">Nucleotide-binding</keyword>
<dbReference type="PANTHER" id="PTHR43033:SF1">
    <property type="entry name" value="TRNA(ILE)-LYSIDINE SYNTHASE-RELATED"/>
    <property type="match status" value="1"/>
</dbReference>
<evidence type="ECO:0000259" key="7">
    <source>
        <dbReference type="Pfam" id="PF01171"/>
    </source>
</evidence>
<dbReference type="GO" id="GO:0005524">
    <property type="term" value="F:ATP binding"/>
    <property type="evidence" value="ECO:0007669"/>
    <property type="project" value="UniProtKB-UniRule"/>
</dbReference>
<dbReference type="InterPro" id="IPR012094">
    <property type="entry name" value="tRNA_Ile_lys_synt"/>
</dbReference>
<feature type="domain" description="tRNA(Ile)-lysidine/2-thiocytidine synthase N-terminal" evidence="7">
    <location>
        <begin position="32"/>
        <end position="212"/>
    </location>
</feature>
<dbReference type="GO" id="GO:0005737">
    <property type="term" value="C:cytoplasm"/>
    <property type="evidence" value="ECO:0007669"/>
    <property type="project" value="UniProtKB-SubCell"/>
</dbReference>
<organism evidence="8 9">
    <name type="scientific">Ciceribacter ferrooxidans</name>
    <dbReference type="NCBI Taxonomy" id="2509717"/>
    <lineage>
        <taxon>Bacteria</taxon>
        <taxon>Pseudomonadati</taxon>
        <taxon>Pseudomonadota</taxon>
        <taxon>Alphaproteobacteria</taxon>
        <taxon>Hyphomicrobiales</taxon>
        <taxon>Rhizobiaceae</taxon>
        <taxon>Ciceribacter</taxon>
    </lineage>
</organism>
<dbReference type="InterPro" id="IPR014729">
    <property type="entry name" value="Rossmann-like_a/b/a_fold"/>
</dbReference>
<dbReference type="EC" id="6.3.4.19" evidence="6"/>
<name>A0A4Q2T3Y3_9HYPH</name>
<proteinExistence type="inferred from homology"/>
<comment type="subcellular location">
    <subcellularLocation>
        <location evidence="6">Cytoplasm</location>
    </subcellularLocation>
</comment>
<keyword evidence="4 6" id="KW-0067">ATP-binding</keyword>
<comment type="function">
    <text evidence="6">Ligates lysine onto the cytidine present at position 34 of the AUA codon-specific tRNA(Ile) that contains the anticodon CAU, in an ATP-dependent manner. Cytidine is converted to lysidine, thus changing the amino acid specificity of the tRNA from methionine to isoleucine.</text>
</comment>
<dbReference type="Proteomes" id="UP000291088">
    <property type="component" value="Unassembled WGS sequence"/>
</dbReference>
<comment type="catalytic activity">
    <reaction evidence="5 6">
        <text>cytidine(34) in tRNA(Ile2) + L-lysine + ATP = lysidine(34) in tRNA(Ile2) + AMP + diphosphate + H(+)</text>
        <dbReference type="Rhea" id="RHEA:43744"/>
        <dbReference type="Rhea" id="RHEA-COMP:10625"/>
        <dbReference type="Rhea" id="RHEA-COMP:10670"/>
        <dbReference type="ChEBI" id="CHEBI:15378"/>
        <dbReference type="ChEBI" id="CHEBI:30616"/>
        <dbReference type="ChEBI" id="CHEBI:32551"/>
        <dbReference type="ChEBI" id="CHEBI:33019"/>
        <dbReference type="ChEBI" id="CHEBI:82748"/>
        <dbReference type="ChEBI" id="CHEBI:83665"/>
        <dbReference type="ChEBI" id="CHEBI:456215"/>
        <dbReference type="EC" id="6.3.4.19"/>
    </reaction>
</comment>
<protein>
    <recommendedName>
        <fullName evidence="6">tRNA(Ile)-lysidine synthase</fullName>
        <ecNumber evidence="6">6.3.4.19</ecNumber>
    </recommendedName>
    <alternativeName>
        <fullName evidence="6">tRNA(Ile)-2-lysyl-cytidine synthase</fullName>
    </alternativeName>
    <alternativeName>
        <fullName evidence="6">tRNA(Ile)-lysidine synthetase</fullName>
    </alternativeName>
</protein>
<reference evidence="8 9" key="1">
    <citation type="submission" date="2019-01" db="EMBL/GenBank/DDBJ databases">
        <authorList>
            <person name="Deng T."/>
        </authorList>
    </citation>
    <scope>NUCLEOTIDE SEQUENCE [LARGE SCALE GENOMIC DNA]</scope>
    <source>
        <strain evidence="8 9">F8825</strain>
    </source>
</reference>
<dbReference type="GO" id="GO:0032267">
    <property type="term" value="F:tRNA(Ile)-lysidine synthase activity"/>
    <property type="evidence" value="ECO:0007669"/>
    <property type="project" value="UniProtKB-EC"/>
</dbReference>
<dbReference type="PANTHER" id="PTHR43033">
    <property type="entry name" value="TRNA(ILE)-LYSIDINE SYNTHASE-RELATED"/>
    <property type="match status" value="1"/>
</dbReference>
<comment type="caution">
    <text evidence="8">The sequence shown here is derived from an EMBL/GenBank/DDBJ whole genome shotgun (WGS) entry which is preliminary data.</text>
</comment>
<keyword evidence="9" id="KW-1185">Reference proteome</keyword>
<dbReference type="RefSeq" id="WP_129332087.1">
    <property type="nucleotide sequence ID" value="NZ_SDVB01000238.1"/>
</dbReference>
<dbReference type="SUPFAM" id="SSF52402">
    <property type="entry name" value="Adenine nucleotide alpha hydrolases-like"/>
    <property type="match status" value="1"/>
</dbReference>
<dbReference type="Pfam" id="PF01171">
    <property type="entry name" value="ATP_bind_3"/>
    <property type="match status" value="1"/>
</dbReference>
<dbReference type="HAMAP" id="MF_01161">
    <property type="entry name" value="tRNA_Ile_lys_synt"/>
    <property type="match status" value="1"/>
</dbReference>
<evidence type="ECO:0000256" key="1">
    <source>
        <dbReference type="ARBA" id="ARBA00022598"/>
    </source>
</evidence>
<dbReference type="EMBL" id="SDVB01000238">
    <property type="protein sequence ID" value="RYC11644.1"/>
    <property type="molecule type" value="Genomic_DNA"/>
</dbReference>
<feature type="binding site" evidence="6">
    <location>
        <begin position="37"/>
        <end position="42"/>
    </location>
    <ligand>
        <name>ATP</name>
        <dbReference type="ChEBI" id="CHEBI:30616"/>
    </ligand>
</feature>
<dbReference type="NCBIfam" id="TIGR02432">
    <property type="entry name" value="lysidine_TilS_N"/>
    <property type="match status" value="1"/>
</dbReference>
<dbReference type="InterPro" id="IPR012795">
    <property type="entry name" value="tRNA_Ile_lys_synt_N"/>
</dbReference>
<dbReference type="Gene3D" id="3.40.50.620">
    <property type="entry name" value="HUPs"/>
    <property type="match status" value="1"/>
</dbReference>